<feature type="region of interest" description="Disordered" evidence="1">
    <location>
        <begin position="318"/>
        <end position="356"/>
    </location>
</feature>
<dbReference type="EMBL" id="JAUEPO010000005">
    <property type="protein sequence ID" value="KAK3321018.1"/>
    <property type="molecule type" value="Genomic_DNA"/>
</dbReference>
<evidence type="ECO:0000313" key="4">
    <source>
        <dbReference type="EMBL" id="KAK3321018.1"/>
    </source>
</evidence>
<keyword evidence="2" id="KW-0812">Transmembrane</keyword>
<name>A0AAE0M747_9PEZI</name>
<keyword evidence="2" id="KW-0472">Membrane</keyword>
<dbReference type="InterPro" id="IPR055936">
    <property type="entry name" value="DUF7514"/>
</dbReference>
<feature type="domain" description="DUF7514" evidence="3">
    <location>
        <begin position="126"/>
        <end position="303"/>
    </location>
</feature>
<evidence type="ECO:0000256" key="1">
    <source>
        <dbReference type="SAM" id="MobiDB-lite"/>
    </source>
</evidence>
<feature type="compositionally biased region" description="Acidic residues" evidence="1">
    <location>
        <begin position="337"/>
        <end position="354"/>
    </location>
</feature>
<keyword evidence="5" id="KW-1185">Reference proteome</keyword>
<accession>A0AAE0M747</accession>
<dbReference type="AlphaFoldDB" id="A0AAE0M747"/>
<reference evidence="4" key="2">
    <citation type="submission" date="2023-06" db="EMBL/GenBank/DDBJ databases">
        <authorList>
            <consortium name="Lawrence Berkeley National Laboratory"/>
            <person name="Haridas S."/>
            <person name="Hensen N."/>
            <person name="Bonometti L."/>
            <person name="Westerberg I."/>
            <person name="Brannstrom I.O."/>
            <person name="Guillou S."/>
            <person name="Cros-Aarteil S."/>
            <person name="Calhoun S."/>
            <person name="Kuo A."/>
            <person name="Mondo S."/>
            <person name="Pangilinan J."/>
            <person name="Riley R."/>
            <person name="Labutti K."/>
            <person name="Andreopoulos B."/>
            <person name="Lipzen A."/>
            <person name="Chen C."/>
            <person name="Yanf M."/>
            <person name="Daum C."/>
            <person name="Ng V."/>
            <person name="Clum A."/>
            <person name="Steindorff A."/>
            <person name="Ohm R."/>
            <person name="Martin F."/>
            <person name="Silar P."/>
            <person name="Natvig D."/>
            <person name="Lalanne C."/>
            <person name="Gautier V."/>
            <person name="Ament-Velasquez S.L."/>
            <person name="Kruys A."/>
            <person name="Hutchinson M.I."/>
            <person name="Powell A.J."/>
            <person name="Barry K."/>
            <person name="Miller A.N."/>
            <person name="Grigoriev I.V."/>
            <person name="Debuchy R."/>
            <person name="Gladieux P."/>
            <person name="Thoren M.H."/>
            <person name="Johannesson H."/>
        </authorList>
    </citation>
    <scope>NUCLEOTIDE SEQUENCE</scope>
    <source>
        <strain evidence="4">SMH4131-1</strain>
    </source>
</reference>
<dbReference type="PANTHER" id="PTHR39611:SF1">
    <property type="entry name" value="HYDROXYPROLINE-RICH GLYCOPROTEIN DZ-HRGP"/>
    <property type="match status" value="1"/>
</dbReference>
<gene>
    <name evidence="4" type="ORF">B0T19DRAFT_255576</name>
</gene>
<feature type="region of interest" description="Disordered" evidence="1">
    <location>
        <begin position="414"/>
        <end position="434"/>
    </location>
</feature>
<feature type="compositionally biased region" description="Low complexity" evidence="1">
    <location>
        <begin position="414"/>
        <end position="427"/>
    </location>
</feature>
<organism evidence="4 5">
    <name type="scientific">Cercophora scortea</name>
    <dbReference type="NCBI Taxonomy" id="314031"/>
    <lineage>
        <taxon>Eukaryota</taxon>
        <taxon>Fungi</taxon>
        <taxon>Dikarya</taxon>
        <taxon>Ascomycota</taxon>
        <taxon>Pezizomycotina</taxon>
        <taxon>Sordariomycetes</taxon>
        <taxon>Sordariomycetidae</taxon>
        <taxon>Sordariales</taxon>
        <taxon>Lasiosphaeriaceae</taxon>
        <taxon>Cercophora</taxon>
    </lineage>
</organism>
<reference evidence="4" key="1">
    <citation type="journal article" date="2023" name="Mol. Phylogenet. Evol.">
        <title>Genome-scale phylogeny and comparative genomics of the fungal order Sordariales.</title>
        <authorList>
            <person name="Hensen N."/>
            <person name="Bonometti L."/>
            <person name="Westerberg I."/>
            <person name="Brannstrom I.O."/>
            <person name="Guillou S."/>
            <person name="Cros-Aarteil S."/>
            <person name="Calhoun S."/>
            <person name="Haridas S."/>
            <person name="Kuo A."/>
            <person name="Mondo S."/>
            <person name="Pangilinan J."/>
            <person name="Riley R."/>
            <person name="LaButti K."/>
            <person name="Andreopoulos B."/>
            <person name="Lipzen A."/>
            <person name="Chen C."/>
            <person name="Yan M."/>
            <person name="Daum C."/>
            <person name="Ng V."/>
            <person name="Clum A."/>
            <person name="Steindorff A."/>
            <person name="Ohm R.A."/>
            <person name="Martin F."/>
            <person name="Silar P."/>
            <person name="Natvig D.O."/>
            <person name="Lalanne C."/>
            <person name="Gautier V."/>
            <person name="Ament-Velasquez S.L."/>
            <person name="Kruys A."/>
            <person name="Hutchinson M.I."/>
            <person name="Powell A.J."/>
            <person name="Barry K."/>
            <person name="Miller A.N."/>
            <person name="Grigoriev I.V."/>
            <person name="Debuchy R."/>
            <person name="Gladieux P."/>
            <person name="Hiltunen Thoren M."/>
            <person name="Johannesson H."/>
        </authorList>
    </citation>
    <scope>NUCLEOTIDE SEQUENCE</scope>
    <source>
        <strain evidence="4">SMH4131-1</strain>
    </source>
</reference>
<dbReference type="Pfam" id="PF24355">
    <property type="entry name" value="DUF7514"/>
    <property type="match status" value="1"/>
</dbReference>
<keyword evidence="2" id="KW-1133">Transmembrane helix</keyword>
<evidence type="ECO:0000259" key="3">
    <source>
        <dbReference type="Pfam" id="PF24355"/>
    </source>
</evidence>
<feature type="compositionally biased region" description="Basic and acidic residues" evidence="1">
    <location>
        <begin position="320"/>
        <end position="329"/>
    </location>
</feature>
<evidence type="ECO:0000313" key="5">
    <source>
        <dbReference type="Proteomes" id="UP001286456"/>
    </source>
</evidence>
<dbReference type="Proteomes" id="UP001286456">
    <property type="component" value="Unassembled WGS sequence"/>
</dbReference>
<comment type="caution">
    <text evidence="4">The sequence shown here is derived from an EMBL/GenBank/DDBJ whole genome shotgun (WGS) entry which is preliminary data.</text>
</comment>
<evidence type="ECO:0000256" key="2">
    <source>
        <dbReference type="SAM" id="Phobius"/>
    </source>
</evidence>
<protein>
    <recommendedName>
        <fullName evidence="3">DUF7514 domain-containing protein</fullName>
    </recommendedName>
</protein>
<feature type="transmembrane region" description="Helical" evidence="2">
    <location>
        <begin position="35"/>
        <end position="61"/>
    </location>
</feature>
<proteinExistence type="predicted"/>
<sequence>MIWFRIVQMTWCRGFRERRTHPVQRQLRRLPRPRALDTSTSTVLSAFFFCFIFVTIFPLLAQLHASLINFMRAWIICAGKFLRLLLRLNHNNNNNHNNNIDRRAMEDHLAWRNGPDGASSADNDWGVLFDDDGIPEKRVEEVLVGLGDYISRTVLPDGIGLITPHKMSWLFKKFRIHAEDDTLISLFTRKHESHKERCKRLQDLFESLNCRFEMGPEKEPNGSETSTTDNKVPCLLCKGFAAFMITLIRANPDREAKRFAKIARTMPFRIPKVGASREEDMESPNVLSRHLFPRVRDVTSSAKFDVILLRVTRAVEEEEVKGKGKEKGKGKTVTFAVDDDDSGDDDDDLEDSDLDVPLQVRSSSCVRVRSPRLSISVSPPRLQRSLSWSSLSYRSPSPVLVSAGCSYSPNPLSTYQPSSPLSLSPHCHSPHYPPPLSPSRPHYLGGGHDIMPDASKEANLFYIRGGHISDDDDDDDDYNCNNCYDACHESCCCSSPIPLDKKRRSPRRQEISFPNNDLCVLIRNDRRCHRGNRLRSSERL</sequence>
<dbReference type="PANTHER" id="PTHR39611">
    <property type="entry name" value="HYDROXYPROLINE-RICH GLYCOPROTEIN DZ-HRGP-RELATED"/>
    <property type="match status" value="1"/>
</dbReference>